<organism evidence="2 3">
    <name type="scientific">Neorhizobium galegae bv. officinalis bv. officinalis str. HAMBI 1141</name>
    <dbReference type="NCBI Taxonomy" id="1028801"/>
    <lineage>
        <taxon>Bacteria</taxon>
        <taxon>Pseudomonadati</taxon>
        <taxon>Pseudomonadota</taxon>
        <taxon>Alphaproteobacteria</taxon>
        <taxon>Hyphomicrobiales</taxon>
        <taxon>Rhizobiaceae</taxon>
        <taxon>Rhizobium/Agrobacterium group</taxon>
        <taxon>Neorhizobium</taxon>
    </lineage>
</organism>
<geneLocation type="plasmid" evidence="3">
    <name>II</name>
</geneLocation>
<accession>A0A068TGY2</accession>
<evidence type="ECO:0000256" key="1">
    <source>
        <dbReference type="SAM" id="MobiDB-lite"/>
    </source>
</evidence>
<dbReference type="KEGG" id="ngl:RG1141_PA08060"/>
<dbReference type="Proteomes" id="UP000028186">
    <property type="component" value="Plasmid pHAMBI1141a"/>
</dbReference>
<evidence type="ECO:0000313" key="2">
    <source>
        <dbReference type="EMBL" id="CDN57638.1"/>
    </source>
</evidence>
<dbReference type="AlphaFoldDB" id="A0A068TGY2"/>
<keyword evidence="2" id="KW-0614">Plasmid</keyword>
<gene>
    <name evidence="2" type="ORF">RG1141_PA08060</name>
</gene>
<name>A0A068TGY2_NEOGA</name>
<dbReference type="EMBL" id="HG938356">
    <property type="protein sequence ID" value="CDN57638.1"/>
    <property type="molecule type" value="Genomic_DNA"/>
</dbReference>
<reference evidence="3" key="1">
    <citation type="journal article" date="2014" name="BMC Genomics">
        <title>Genome sequencing of two Neorhizobium galegae strains reveals a noeT gene responsible for the unusual acetylation of the nodulation factors.</title>
        <authorList>
            <person name="Osterman J."/>
            <person name="Marsh J."/>
            <person name="Laine P.K."/>
            <person name="Zeng Z."/>
            <person name="Alatalo E."/>
            <person name="Sullivan J.T."/>
            <person name="Young J.P."/>
            <person name="Thomas-Oates J."/>
            <person name="Paulin L."/>
            <person name="Lindstrom K."/>
        </authorList>
    </citation>
    <scope>NUCLEOTIDE SEQUENCE [LARGE SCALE GENOMIC DNA]</scope>
    <source>
        <strain evidence="3">HAMBI 1141</strain>
        <plasmid evidence="3">II</plasmid>
    </source>
</reference>
<feature type="region of interest" description="Disordered" evidence="1">
    <location>
        <begin position="1"/>
        <end position="39"/>
    </location>
</feature>
<proteinExistence type="predicted"/>
<evidence type="ECO:0000313" key="3">
    <source>
        <dbReference type="Proteomes" id="UP000028186"/>
    </source>
</evidence>
<sequence length="39" mass="4373">MANRLTADLPTPSQFPKPNLSIADMDPPLKRGAVRKRLR</sequence>
<protein>
    <submittedName>
        <fullName evidence="2">Uncharacterized protein</fullName>
    </submittedName>
</protein>
<dbReference type="HOGENOM" id="CLU_3313415_0_0_5"/>